<dbReference type="EMBL" id="RKLY01000041">
    <property type="protein sequence ID" value="TGD21289.1"/>
    <property type="molecule type" value="Genomic_DNA"/>
</dbReference>
<dbReference type="InterPro" id="IPR018076">
    <property type="entry name" value="T2SS_GspF_dom"/>
</dbReference>
<name>A0A4Z0JGG5_9LACO</name>
<proteinExistence type="inferred from homology"/>
<comment type="caution">
    <text evidence="9">The sequence shown here is derived from an EMBL/GenBank/DDBJ whole genome shotgun (WGS) entry which is preliminary data.</text>
</comment>
<dbReference type="Proteomes" id="UP000298021">
    <property type="component" value="Unassembled WGS sequence"/>
</dbReference>
<dbReference type="Pfam" id="PF00482">
    <property type="entry name" value="T2SSF"/>
    <property type="match status" value="2"/>
</dbReference>
<accession>A0A4Z0JGG5</accession>
<evidence type="ECO:0000313" key="9">
    <source>
        <dbReference type="EMBL" id="TGD21289.1"/>
    </source>
</evidence>
<evidence type="ECO:0000256" key="1">
    <source>
        <dbReference type="ARBA" id="ARBA00004651"/>
    </source>
</evidence>
<protein>
    <submittedName>
        <fullName evidence="9">Competence protein ComG</fullName>
    </submittedName>
</protein>
<keyword evidence="6 7" id="KW-0472">Membrane</keyword>
<feature type="domain" description="Type II secretion system protein GspF" evidence="8">
    <location>
        <begin position="208"/>
        <end position="326"/>
    </location>
</feature>
<dbReference type="GO" id="GO:0005886">
    <property type="term" value="C:plasma membrane"/>
    <property type="evidence" value="ECO:0007669"/>
    <property type="project" value="UniProtKB-SubCell"/>
</dbReference>
<gene>
    <name evidence="9" type="ORF">EGT49_11495</name>
</gene>
<evidence type="ECO:0000256" key="2">
    <source>
        <dbReference type="ARBA" id="ARBA00005745"/>
    </source>
</evidence>
<dbReference type="RefSeq" id="WP_135374455.1">
    <property type="nucleotide sequence ID" value="NZ_RKLY01000041.1"/>
</dbReference>
<dbReference type="PRINTS" id="PR00812">
    <property type="entry name" value="BCTERIALGSPF"/>
</dbReference>
<evidence type="ECO:0000256" key="5">
    <source>
        <dbReference type="ARBA" id="ARBA00022989"/>
    </source>
</evidence>
<keyword evidence="3" id="KW-1003">Cell membrane</keyword>
<feature type="domain" description="Type II secretion system protein GspF" evidence="8">
    <location>
        <begin position="24"/>
        <end position="139"/>
    </location>
</feature>
<evidence type="ECO:0000313" key="10">
    <source>
        <dbReference type="Proteomes" id="UP000298021"/>
    </source>
</evidence>
<dbReference type="PANTHER" id="PTHR30012:SF0">
    <property type="entry name" value="TYPE II SECRETION SYSTEM PROTEIN F-RELATED"/>
    <property type="match status" value="1"/>
</dbReference>
<dbReference type="PANTHER" id="PTHR30012">
    <property type="entry name" value="GENERAL SECRETION PATHWAY PROTEIN"/>
    <property type="match status" value="1"/>
</dbReference>
<dbReference type="InterPro" id="IPR003004">
    <property type="entry name" value="GspF/PilC"/>
</dbReference>
<keyword evidence="4 7" id="KW-0812">Transmembrane</keyword>
<sequence>MKKLTKNIFTKKIPITKKAEHLLTISKLLQNGFSLSETINCLRLLNDQEKFFERIYQDLCHGKMISQALRHLHLPTVIYNQLVIAQNHGKLAQAMAQTGALLNDQAKQKNKLKEILVYPCFILTFLITMLVGMKVYIIPQLAMANSNLIDLFLELILGLILFLLIVGLIFHLVLQQKDEYHRALILVKLPVLGKIYLNFFQFLILQGLGMQLANGMNLFDVCEINNQFENGSIQNYLSQKFLRGLTNGNNLLKLIQTEPLLPNQLQVILQAGESGSALAQDLLVMSELKFEETQRDLKRVMGMIQPCLFAIIAIIIVTTYLIILMPIYGMMKGIS</sequence>
<dbReference type="OrthoDB" id="2324921at2"/>
<evidence type="ECO:0000259" key="8">
    <source>
        <dbReference type="Pfam" id="PF00482"/>
    </source>
</evidence>
<comment type="subcellular location">
    <subcellularLocation>
        <location evidence="1">Cell membrane</location>
        <topology evidence="1">Multi-pass membrane protein</topology>
    </subcellularLocation>
</comment>
<organism evidence="9 10">
    <name type="scientific">Companilactobacillus suantsaicola</name>
    <dbReference type="NCBI Taxonomy" id="2487723"/>
    <lineage>
        <taxon>Bacteria</taxon>
        <taxon>Bacillati</taxon>
        <taxon>Bacillota</taxon>
        <taxon>Bacilli</taxon>
        <taxon>Lactobacillales</taxon>
        <taxon>Lactobacillaceae</taxon>
        <taxon>Companilactobacillus</taxon>
    </lineage>
</organism>
<reference evidence="9 10" key="1">
    <citation type="submission" date="2018-10" db="EMBL/GenBank/DDBJ databases">
        <title>Lactobacillus sp. R7 and Lactobacillus sp. R19 isolated from fermented mustard green product of Taiwan.</title>
        <authorList>
            <person name="Lin S.-T."/>
        </authorList>
    </citation>
    <scope>NUCLEOTIDE SEQUENCE [LARGE SCALE GENOMIC DNA]</scope>
    <source>
        <strain evidence="9 10">BCRC 81127</strain>
    </source>
</reference>
<evidence type="ECO:0000256" key="6">
    <source>
        <dbReference type="ARBA" id="ARBA00023136"/>
    </source>
</evidence>
<dbReference type="Gene3D" id="1.20.81.30">
    <property type="entry name" value="Type II secretion system (T2SS), domain F"/>
    <property type="match status" value="2"/>
</dbReference>
<keyword evidence="5 7" id="KW-1133">Transmembrane helix</keyword>
<evidence type="ECO:0000256" key="7">
    <source>
        <dbReference type="SAM" id="Phobius"/>
    </source>
</evidence>
<evidence type="ECO:0000256" key="4">
    <source>
        <dbReference type="ARBA" id="ARBA00022692"/>
    </source>
</evidence>
<feature type="transmembrane region" description="Helical" evidence="7">
    <location>
        <begin position="115"/>
        <end position="139"/>
    </location>
</feature>
<comment type="similarity">
    <text evidence="2">Belongs to the GSP F family.</text>
</comment>
<evidence type="ECO:0000256" key="3">
    <source>
        <dbReference type="ARBA" id="ARBA00022475"/>
    </source>
</evidence>
<dbReference type="InterPro" id="IPR042094">
    <property type="entry name" value="T2SS_GspF_sf"/>
</dbReference>
<feature type="transmembrane region" description="Helical" evidence="7">
    <location>
        <begin position="303"/>
        <end position="328"/>
    </location>
</feature>
<dbReference type="AlphaFoldDB" id="A0A4Z0JGG5"/>
<keyword evidence="10" id="KW-1185">Reference proteome</keyword>
<feature type="transmembrane region" description="Helical" evidence="7">
    <location>
        <begin position="151"/>
        <end position="174"/>
    </location>
</feature>